<comment type="caution">
    <text evidence="2">The sequence shown here is derived from an EMBL/GenBank/DDBJ whole genome shotgun (WGS) entry which is preliminary data.</text>
</comment>
<evidence type="ECO:0000313" key="3">
    <source>
        <dbReference type="Proteomes" id="UP001341840"/>
    </source>
</evidence>
<protein>
    <recommendedName>
        <fullName evidence="1">Replication protein A 70 kDa DNA-binding subunit B/D first OB fold domain-containing protein</fullName>
    </recommendedName>
</protein>
<proteinExistence type="predicted"/>
<dbReference type="Pfam" id="PF02721">
    <property type="entry name" value="DUF223"/>
    <property type="match status" value="1"/>
</dbReference>
<dbReference type="EMBL" id="JASCZI010250529">
    <property type="protein sequence ID" value="MED6215389.1"/>
    <property type="molecule type" value="Genomic_DNA"/>
</dbReference>
<keyword evidence="3" id="KW-1185">Reference proteome</keyword>
<reference evidence="2 3" key="1">
    <citation type="journal article" date="2023" name="Plants (Basel)">
        <title>Bridging the Gap: Combining Genomics and Transcriptomics Approaches to Understand Stylosanthes scabra, an Orphan Legume from the Brazilian Caatinga.</title>
        <authorList>
            <person name="Ferreira-Neto J.R.C."/>
            <person name="da Silva M.D."/>
            <person name="Binneck E."/>
            <person name="de Melo N.F."/>
            <person name="da Silva R.H."/>
            <person name="de Melo A.L.T.M."/>
            <person name="Pandolfi V."/>
            <person name="Bustamante F.O."/>
            <person name="Brasileiro-Vidal A.C."/>
            <person name="Benko-Iseppon A.M."/>
        </authorList>
    </citation>
    <scope>NUCLEOTIDE SEQUENCE [LARGE SCALE GENOMIC DNA]</scope>
    <source>
        <tissue evidence="2">Leaves</tissue>
    </source>
</reference>
<organism evidence="2 3">
    <name type="scientific">Stylosanthes scabra</name>
    <dbReference type="NCBI Taxonomy" id="79078"/>
    <lineage>
        <taxon>Eukaryota</taxon>
        <taxon>Viridiplantae</taxon>
        <taxon>Streptophyta</taxon>
        <taxon>Embryophyta</taxon>
        <taxon>Tracheophyta</taxon>
        <taxon>Spermatophyta</taxon>
        <taxon>Magnoliopsida</taxon>
        <taxon>eudicotyledons</taxon>
        <taxon>Gunneridae</taxon>
        <taxon>Pentapetalae</taxon>
        <taxon>rosids</taxon>
        <taxon>fabids</taxon>
        <taxon>Fabales</taxon>
        <taxon>Fabaceae</taxon>
        <taxon>Papilionoideae</taxon>
        <taxon>50 kb inversion clade</taxon>
        <taxon>dalbergioids sensu lato</taxon>
        <taxon>Dalbergieae</taxon>
        <taxon>Pterocarpus clade</taxon>
        <taxon>Stylosanthes</taxon>
    </lineage>
</organism>
<name>A0ABU6YYR6_9FABA</name>
<dbReference type="Gene3D" id="2.40.50.140">
    <property type="entry name" value="Nucleic acid-binding proteins"/>
    <property type="match status" value="1"/>
</dbReference>
<feature type="non-terminal residue" evidence="2">
    <location>
        <position position="101"/>
    </location>
</feature>
<dbReference type="InterPro" id="IPR012340">
    <property type="entry name" value="NA-bd_OB-fold"/>
</dbReference>
<accession>A0ABU6YYR6</accession>
<dbReference type="Proteomes" id="UP001341840">
    <property type="component" value="Unassembled WGS sequence"/>
</dbReference>
<evidence type="ECO:0000259" key="1">
    <source>
        <dbReference type="Pfam" id="PF02721"/>
    </source>
</evidence>
<gene>
    <name evidence="2" type="ORF">PIB30_113193</name>
</gene>
<dbReference type="InterPro" id="IPR003871">
    <property type="entry name" value="RFA1B/D_OB_1st"/>
</dbReference>
<feature type="domain" description="Replication protein A 70 kDa DNA-binding subunit B/D first OB fold" evidence="1">
    <location>
        <begin position="2"/>
        <end position="57"/>
    </location>
</feature>
<evidence type="ECO:0000313" key="2">
    <source>
        <dbReference type="EMBL" id="MED6215389.1"/>
    </source>
</evidence>
<sequence length="101" mass="11647">MIQCSIKGIFVPIFESMLVEDNVYMITDFAVALNTIKFKPTRHEFRVHFKRNTIVRPIQDSSIPLNGFNFVPFTRIHEESREDGYLVDVIGQLSSKGDLVE</sequence>